<dbReference type="Pfam" id="PF11975">
    <property type="entry name" value="Glyco_hydro_4C"/>
    <property type="match status" value="1"/>
</dbReference>
<evidence type="ECO:0000256" key="7">
    <source>
        <dbReference type="PIRSR" id="PIRSR601088-1"/>
    </source>
</evidence>
<keyword evidence="13" id="KW-0560">Oxidoreductase</keyword>
<dbReference type="RefSeq" id="WP_064543532.1">
    <property type="nucleotide sequence ID" value="NZ_LXEU01000030.1"/>
</dbReference>
<keyword evidence="14" id="KW-1185">Reference proteome</keyword>
<dbReference type="InterPro" id="IPR036291">
    <property type="entry name" value="NAD(P)-bd_dom_sf"/>
</dbReference>
<keyword evidence="5 9" id="KW-0464">Manganese</keyword>
<keyword evidence="9" id="KW-0533">Nickel</keyword>
<reference evidence="13 14" key="1">
    <citation type="submission" date="2016-04" db="EMBL/GenBank/DDBJ databases">
        <title>ATOL: Assembling a taxonomically balanced genome-scale reconstruction of the evolutionary history of the Enterobacteriaceae.</title>
        <authorList>
            <person name="Plunkett G.III."/>
            <person name="Neeno-Eckwall E.C."/>
            <person name="Glasner J.D."/>
            <person name="Perna N.T."/>
        </authorList>
    </citation>
    <scope>NUCLEOTIDE SEQUENCE [LARGE SCALE GENOMIC DNA]</scope>
    <source>
        <strain evidence="13 14">ATCC 51603</strain>
    </source>
</reference>
<dbReference type="EC" id="3.2.1.-" evidence="13"/>
<feature type="active site" description="Proton donor" evidence="7">
    <location>
        <position position="173"/>
    </location>
</feature>
<dbReference type="EC" id="3.2.1.122" evidence="13"/>
<feature type="active site" description="Proton acceptor" evidence="7">
    <location>
        <position position="268"/>
    </location>
</feature>
<comment type="cofactor">
    <cofactor evidence="11">
        <name>NAD(+)</name>
        <dbReference type="ChEBI" id="CHEBI:57540"/>
    </cofactor>
    <text evidence="11">Binds 1 NAD(+) per subunit.</text>
</comment>
<dbReference type="Gene3D" id="3.40.50.720">
    <property type="entry name" value="NAD(P)-binding Rossmann-like Domain"/>
    <property type="match status" value="1"/>
</dbReference>
<keyword evidence="2 9" id="KW-0479">Metal-binding</keyword>
<keyword evidence="6 11" id="KW-0326">Glycosidase</keyword>
<dbReference type="Proteomes" id="UP000078386">
    <property type="component" value="Unassembled WGS sequence"/>
</dbReference>
<dbReference type="GO" id="GO:0050081">
    <property type="term" value="F:maltose-6'-phosphate glucosidase activity"/>
    <property type="evidence" value="ECO:0007669"/>
    <property type="project" value="UniProtKB-EC"/>
</dbReference>
<dbReference type="CDD" id="cd05298">
    <property type="entry name" value="GH4_GlvA_pagL_like"/>
    <property type="match status" value="1"/>
</dbReference>
<keyword evidence="4 11" id="KW-0520">NAD</keyword>
<feature type="binding site" evidence="8">
    <location>
        <position position="150"/>
    </location>
    <ligand>
        <name>substrate</name>
    </ligand>
</feature>
<dbReference type="AlphaFoldDB" id="A0A1B7K4S7"/>
<dbReference type="InterPro" id="IPR019802">
    <property type="entry name" value="GlycHydrolase_4_CS"/>
</dbReference>
<evidence type="ECO:0000256" key="1">
    <source>
        <dbReference type="ARBA" id="ARBA00010141"/>
    </source>
</evidence>
<evidence type="ECO:0000259" key="12">
    <source>
        <dbReference type="Pfam" id="PF11975"/>
    </source>
</evidence>
<dbReference type="Gene3D" id="3.90.110.10">
    <property type="entry name" value="Lactate dehydrogenase/glycoside hydrolase, family 4, C-terminal"/>
    <property type="match status" value="1"/>
</dbReference>
<evidence type="ECO:0000256" key="6">
    <source>
        <dbReference type="ARBA" id="ARBA00023295"/>
    </source>
</evidence>
<dbReference type="PATRIC" id="fig|1354264.4.peg.1369"/>
<dbReference type="PROSITE" id="PS01324">
    <property type="entry name" value="GLYCOSYL_HYDROL_F4"/>
    <property type="match status" value="1"/>
</dbReference>
<feature type="binding site" evidence="8">
    <location>
        <position position="95"/>
    </location>
    <ligand>
        <name>substrate</name>
    </ligand>
</feature>
<name>A0A1B7K4S7_9ENTR</name>
<accession>A0A1B7K4S7</accession>
<evidence type="ECO:0000256" key="8">
    <source>
        <dbReference type="PIRSR" id="PIRSR601088-2"/>
    </source>
</evidence>
<feature type="domain" description="Glycosyl hydrolase family 4 C-terminal" evidence="12">
    <location>
        <begin position="197"/>
        <end position="419"/>
    </location>
</feature>
<gene>
    <name evidence="13" type="ORF">M989_01308</name>
</gene>
<proteinExistence type="inferred from homology"/>
<dbReference type="SUPFAM" id="SSF51735">
    <property type="entry name" value="NAD(P)-binding Rossmann-fold domains"/>
    <property type="match status" value="1"/>
</dbReference>
<dbReference type="InterPro" id="IPR022616">
    <property type="entry name" value="Glyco_hydro_4_C"/>
</dbReference>
<keyword evidence="9" id="KW-0408">Iron</keyword>
<keyword evidence="9" id="KW-0170">Cobalt</keyword>
<keyword evidence="3 11" id="KW-0378">Hydrolase</keyword>
<dbReference type="PANTHER" id="PTHR32092:SF14">
    <property type="entry name" value="MALTOSE-6'-PHOSPHATE GLUCOSIDASE"/>
    <property type="match status" value="1"/>
</dbReference>
<dbReference type="Pfam" id="PF02056">
    <property type="entry name" value="Glyco_hydro_4"/>
    <property type="match status" value="1"/>
</dbReference>
<dbReference type="PANTHER" id="PTHR32092">
    <property type="entry name" value="6-PHOSPHO-BETA-GLUCOSIDASE-RELATED"/>
    <property type="match status" value="1"/>
</dbReference>
<dbReference type="InterPro" id="IPR001088">
    <property type="entry name" value="Glyco_hydro_4"/>
</dbReference>
<feature type="binding site" evidence="8">
    <location>
        <position position="288"/>
    </location>
    <ligand>
        <name>substrate</name>
    </ligand>
</feature>
<evidence type="ECO:0000256" key="5">
    <source>
        <dbReference type="ARBA" id="ARBA00023211"/>
    </source>
</evidence>
<comment type="caution">
    <text evidence="13">The sequence shown here is derived from an EMBL/GenBank/DDBJ whole genome shotgun (WGS) entry which is preliminary data.</text>
</comment>
<sequence length="454" mass="51268">MLKSPFILAIAGGGSTYTPGIVKSLMVRLSDFPLAEIRLYDIDEARQNTIAPVVEKVIRDHSQNIKFTVTTCPETAFSGAHFVFAQMRVGQYKMREQDEKIPLRHGVVGQETCGPGGLAYGLRTILPMVELIDLVERYADPKAWIVNYSNPAAIVAEGIRRLRPQARVLNICDMPVAAMRNMGAILGVDRHKLDVDYFGLNHFGWFTQVRVDGEDKLPELRRHVAKFGLLTEDAAQTDPQHADPSWVKTWRNIKPIMDCFPEYLPNPYLQYYLMPNQIVEHQNPDYTRANEVMDGREKKLFAAAVKYQQTGILPDAFHVGVHGEFIVEVARSLAFDLRQRHLVIVENQGAIANLPDDAMVEVPAYITANGPEPVRMGNVPLFHQTLLMQQLASEQLLVEATLEGSYEKALQAFTLNRTVPTMEHARAILDEMIIANRDYWPQLQHAWQNGEATR</sequence>
<evidence type="ECO:0000256" key="11">
    <source>
        <dbReference type="RuleBase" id="RU361152"/>
    </source>
</evidence>
<evidence type="ECO:0000256" key="4">
    <source>
        <dbReference type="ARBA" id="ARBA00023027"/>
    </source>
</evidence>
<evidence type="ECO:0000313" key="13">
    <source>
        <dbReference type="EMBL" id="OAT55136.1"/>
    </source>
</evidence>
<evidence type="ECO:0000256" key="10">
    <source>
        <dbReference type="PIRSR" id="PIRSR601088-4"/>
    </source>
</evidence>
<comment type="similarity">
    <text evidence="1 11">Belongs to the glycosyl hydrolase 4 family.</text>
</comment>
<dbReference type="GO" id="GO:0046872">
    <property type="term" value="F:metal ion binding"/>
    <property type="evidence" value="ECO:0007669"/>
    <property type="project" value="UniProtKB-KW"/>
</dbReference>
<organism evidence="13 14">
    <name type="scientific">Kluyvera georgiana ATCC 51603</name>
    <dbReference type="NCBI Taxonomy" id="1354264"/>
    <lineage>
        <taxon>Bacteria</taxon>
        <taxon>Pseudomonadati</taxon>
        <taxon>Pseudomonadota</taxon>
        <taxon>Gammaproteobacteria</taxon>
        <taxon>Enterobacterales</taxon>
        <taxon>Enterobacteriaceae</taxon>
        <taxon>Kluyvera</taxon>
    </lineage>
</organism>
<evidence type="ECO:0000256" key="9">
    <source>
        <dbReference type="PIRSR" id="PIRSR601088-3"/>
    </source>
</evidence>
<dbReference type="GO" id="GO:0016616">
    <property type="term" value="F:oxidoreductase activity, acting on the CH-OH group of donors, NAD or NADP as acceptor"/>
    <property type="evidence" value="ECO:0007669"/>
    <property type="project" value="InterPro"/>
</dbReference>
<protein>
    <submittedName>
        <fullName evidence="13">Maltose-6'-phosphate glucosidase</fullName>
        <ecNumber evidence="13">1.1.1.-</ecNumber>
        <ecNumber evidence="13">3.2.1.-</ecNumber>
        <ecNumber evidence="13">3.2.1.122</ecNumber>
    </submittedName>
</protein>
<dbReference type="GO" id="GO:0005975">
    <property type="term" value="P:carbohydrate metabolic process"/>
    <property type="evidence" value="ECO:0007669"/>
    <property type="project" value="InterPro"/>
</dbReference>
<dbReference type="SUPFAM" id="SSF56327">
    <property type="entry name" value="LDH C-terminal domain-like"/>
    <property type="match status" value="1"/>
</dbReference>
<dbReference type="InterPro" id="IPR015955">
    <property type="entry name" value="Lactate_DH/Glyco_Ohase_4_C"/>
</dbReference>
<feature type="binding site" evidence="9">
    <location>
        <position position="202"/>
    </location>
    <ligand>
        <name>Mn(2+)</name>
        <dbReference type="ChEBI" id="CHEBI:29035"/>
    </ligand>
</feature>
<dbReference type="EMBL" id="LXEU01000030">
    <property type="protein sequence ID" value="OAT55136.1"/>
    <property type="molecule type" value="Genomic_DNA"/>
</dbReference>
<dbReference type="EC" id="1.1.1.-" evidence="13"/>
<dbReference type="PRINTS" id="PR00732">
    <property type="entry name" value="GLHYDRLASE4"/>
</dbReference>
<feature type="binding site" evidence="9">
    <location>
        <position position="172"/>
    </location>
    <ligand>
        <name>Mn(2+)</name>
        <dbReference type="ChEBI" id="CHEBI:29035"/>
    </ligand>
</feature>
<evidence type="ECO:0000256" key="2">
    <source>
        <dbReference type="ARBA" id="ARBA00022723"/>
    </source>
</evidence>
<evidence type="ECO:0000256" key="3">
    <source>
        <dbReference type="ARBA" id="ARBA00022801"/>
    </source>
</evidence>
<evidence type="ECO:0000313" key="14">
    <source>
        <dbReference type="Proteomes" id="UP000078386"/>
    </source>
</evidence>
<feature type="site" description="Increases basicity of active site Tyr" evidence="10">
    <location>
        <position position="111"/>
    </location>
</feature>